<dbReference type="AlphaFoldDB" id="A0A7C4NQD7"/>
<name>A0A7C4NQD7_STAMA</name>
<sequence length="184" mass="21768">MEDSLTSRVTELLKFGFIEIEADWVNHVDRLAYLIKYFARKLPIHIVLHASRKYIDMYSFFIDLELKIGDYENISFFWENDIEAIAYHVLMMSRFGKGVMFLIIPYNRKLCSQIENIRLVSCSKILWRAVENGWRIILINPILTTSSPYETIVTPYTYRLILGSNGELEMKKIEKNYMYISIKS</sequence>
<organism evidence="1">
    <name type="scientific">Staphylothermus marinus</name>
    <dbReference type="NCBI Taxonomy" id="2280"/>
    <lineage>
        <taxon>Archaea</taxon>
        <taxon>Thermoproteota</taxon>
        <taxon>Thermoprotei</taxon>
        <taxon>Desulfurococcales</taxon>
        <taxon>Desulfurococcaceae</taxon>
        <taxon>Staphylothermus</taxon>
    </lineage>
</organism>
<protein>
    <submittedName>
        <fullName evidence="1">Uncharacterized protein</fullName>
    </submittedName>
</protein>
<proteinExistence type="predicted"/>
<dbReference type="EMBL" id="DTBP01000006">
    <property type="protein sequence ID" value="HGQ73553.1"/>
    <property type="molecule type" value="Genomic_DNA"/>
</dbReference>
<evidence type="ECO:0000313" key="1">
    <source>
        <dbReference type="EMBL" id="HGQ73553.1"/>
    </source>
</evidence>
<comment type="caution">
    <text evidence="1">The sequence shown here is derived from an EMBL/GenBank/DDBJ whole genome shotgun (WGS) entry which is preliminary data.</text>
</comment>
<accession>A0A7C4NQD7</accession>
<gene>
    <name evidence="1" type="ORF">ENU20_00530</name>
</gene>
<reference evidence="1" key="1">
    <citation type="journal article" date="2020" name="mSystems">
        <title>Genome- and Community-Level Interaction Insights into Carbon Utilization and Element Cycling Functions of Hydrothermarchaeota in Hydrothermal Sediment.</title>
        <authorList>
            <person name="Zhou Z."/>
            <person name="Liu Y."/>
            <person name="Xu W."/>
            <person name="Pan J."/>
            <person name="Luo Z.H."/>
            <person name="Li M."/>
        </authorList>
    </citation>
    <scope>NUCLEOTIDE SEQUENCE [LARGE SCALE GENOMIC DNA]</scope>
    <source>
        <strain evidence="1">SpSt-648</strain>
    </source>
</reference>